<protein>
    <submittedName>
        <fullName evidence="1">TRAF-type zinc finger-containing protein</fullName>
    </submittedName>
</protein>
<organism evidence="1 2">
    <name type="scientific">Corchorus olitorius</name>
    <dbReference type="NCBI Taxonomy" id="93759"/>
    <lineage>
        <taxon>Eukaryota</taxon>
        <taxon>Viridiplantae</taxon>
        <taxon>Streptophyta</taxon>
        <taxon>Embryophyta</taxon>
        <taxon>Tracheophyta</taxon>
        <taxon>Spermatophyta</taxon>
        <taxon>Magnoliopsida</taxon>
        <taxon>eudicotyledons</taxon>
        <taxon>Gunneridae</taxon>
        <taxon>Pentapetalae</taxon>
        <taxon>rosids</taxon>
        <taxon>malvids</taxon>
        <taxon>Malvales</taxon>
        <taxon>Malvaceae</taxon>
        <taxon>Grewioideae</taxon>
        <taxon>Apeibeae</taxon>
        <taxon>Corchorus</taxon>
    </lineage>
</organism>
<name>A0A1R3GZU6_9ROSI</name>
<comment type="caution">
    <text evidence="1">The sequence shown here is derived from an EMBL/GenBank/DDBJ whole genome shotgun (WGS) entry which is preliminary data.</text>
</comment>
<proteinExistence type="predicted"/>
<evidence type="ECO:0000313" key="1">
    <source>
        <dbReference type="EMBL" id="OMO63619.1"/>
    </source>
</evidence>
<evidence type="ECO:0000313" key="2">
    <source>
        <dbReference type="Proteomes" id="UP000187203"/>
    </source>
</evidence>
<dbReference type="Proteomes" id="UP000187203">
    <property type="component" value="Unassembled WGS sequence"/>
</dbReference>
<dbReference type="EMBL" id="AWUE01021092">
    <property type="protein sequence ID" value="OMO63619.1"/>
    <property type="molecule type" value="Genomic_DNA"/>
</dbReference>
<reference evidence="2" key="1">
    <citation type="submission" date="2013-09" db="EMBL/GenBank/DDBJ databases">
        <title>Corchorus olitorius genome sequencing.</title>
        <authorList>
            <person name="Alam M."/>
            <person name="Haque M.S."/>
            <person name="Islam M.S."/>
            <person name="Emdad E.M."/>
            <person name="Islam M.M."/>
            <person name="Ahmed B."/>
            <person name="Halim A."/>
            <person name="Hossen Q.M.M."/>
            <person name="Hossain M.Z."/>
            <person name="Ahmed R."/>
            <person name="Khan M.M."/>
            <person name="Islam R."/>
            <person name="Rashid M.M."/>
            <person name="Khan S.A."/>
            <person name="Rahman M.S."/>
            <person name="Alam M."/>
            <person name="Yahiya A.S."/>
            <person name="Khan M.S."/>
            <person name="Azam M.S."/>
            <person name="Haque T."/>
            <person name="Lashkar M.Z.H."/>
            <person name="Akhand A.I."/>
            <person name="Morshed G."/>
            <person name="Roy S."/>
            <person name="Uddin K.S."/>
            <person name="Rabeya T."/>
            <person name="Hossain A.S."/>
            <person name="Chowdhury A."/>
            <person name="Snigdha A.R."/>
            <person name="Mortoza M.S."/>
            <person name="Matin S.A."/>
            <person name="Hoque S.M.E."/>
            <person name="Islam M.K."/>
            <person name="Roy D.K."/>
            <person name="Haider R."/>
            <person name="Moosa M.M."/>
            <person name="Elias S.M."/>
            <person name="Hasan A.M."/>
            <person name="Jahan S."/>
            <person name="Shafiuddin M."/>
            <person name="Mahmood N."/>
            <person name="Shommy N.S."/>
        </authorList>
    </citation>
    <scope>NUCLEOTIDE SEQUENCE [LARGE SCALE GENOMIC DNA]</scope>
    <source>
        <strain evidence="2">cv. O-4</strain>
    </source>
</reference>
<accession>A0A1R3GZU6</accession>
<dbReference type="AlphaFoldDB" id="A0A1R3GZU6"/>
<gene>
    <name evidence="1" type="ORF">COLO4_32283</name>
</gene>
<keyword evidence="2" id="KW-1185">Reference proteome</keyword>
<sequence>MKEKVKFWSAMSAEVGAVQVELMEEINNILCPHGHDQPFEYFEYSNLSLKFDQLKNVNIQAKELNSTINDKLYEMLAVLTAADDVEK</sequence>